<organism evidence="2 3">
    <name type="scientific">Capnocytophaga leadbetteri</name>
    <dbReference type="NCBI Taxonomy" id="327575"/>
    <lineage>
        <taxon>Bacteria</taxon>
        <taxon>Pseudomonadati</taxon>
        <taxon>Bacteroidota</taxon>
        <taxon>Flavobacteriia</taxon>
        <taxon>Flavobacteriales</taxon>
        <taxon>Flavobacteriaceae</taxon>
        <taxon>Capnocytophaga</taxon>
    </lineage>
</organism>
<dbReference type="RefSeq" id="WP_107782728.1">
    <property type="nucleotide sequence ID" value="NZ_QBKG01000016.1"/>
</dbReference>
<evidence type="ECO:0000256" key="1">
    <source>
        <dbReference type="SAM" id="SignalP"/>
    </source>
</evidence>
<feature type="signal peptide" evidence="1">
    <location>
        <begin position="1"/>
        <end position="26"/>
    </location>
</feature>
<protein>
    <recommendedName>
        <fullName evidence="4">Gliding motility-associated-like protein</fullName>
    </recommendedName>
</protein>
<name>A0A2T5XSG2_9FLAO</name>
<dbReference type="EMBL" id="QBKG01000016">
    <property type="protein sequence ID" value="PTX03086.1"/>
    <property type="molecule type" value="Genomic_DNA"/>
</dbReference>
<feature type="chain" id="PRO_5015530571" description="Gliding motility-associated-like protein" evidence="1">
    <location>
        <begin position="27"/>
        <end position="2002"/>
    </location>
</feature>
<evidence type="ECO:0008006" key="4">
    <source>
        <dbReference type="Google" id="ProtNLM"/>
    </source>
</evidence>
<reference evidence="2 3" key="1">
    <citation type="submission" date="2018-04" db="EMBL/GenBank/DDBJ databases">
        <title>Genomic Encyclopedia of Archaeal and Bacterial Type Strains, Phase II (KMG-II): from individual species to whole genera.</title>
        <authorList>
            <person name="Goeker M."/>
        </authorList>
    </citation>
    <scope>NUCLEOTIDE SEQUENCE [LARGE SCALE GENOMIC DNA]</scope>
    <source>
        <strain evidence="2 3">DSM 22902</strain>
    </source>
</reference>
<gene>
    <name evidence="2" type="ORF">C8P65_11642</name>
</gene>
<dbReference type="Proteomes" id="UP000243985">
    <property type="component" value="Unassembled WGS sequence"/>
</dbReference>
<proteinExistence type="predicted"/>
<evidence type="ECO:0000313" key="2">
    <source>
        <dbReference type="EMBL" id="PTX03086.1"/>
    </source>
</evidence>
<feature type="non-terminal residue" evidence="2">
    <location>
        <position position="2002"/>
    </location>
</feature>
<keyword evidence="1" id="KW-0732">Signal</keyword>
<evidence type="ECO:0000313" key="3">
    <source>
        <dbReference type="Proteomes" id="UP000243985"/>
    </source>
</evidence>
<sequence>MNEKKMLKHLFKWVTFILLSFPIAMSAQIAVSASAENPVHFANTDDFSAGILTIQFNMPAGKTSAEVEVTLADGIQYVAASETITGGSVTLKAGSTNTKPVFTISSTGGTLVTLQIKRKVTKAAMAKLRNGDNFSDAVKLTIAGNTAIDNDNTYKLPIPVFTVQVPSSHNNALGTSTQTFTILNGGEGKVKEIYFSIDYPANVTGNRVVYNGATLTQVGTVPAGLPNAGKPLYKATVPAGLPKNGTITISENYTVAKCDPNRQIKYIAYWGADKDNLFASANNAKAININMGTPNIVLDTNNQNTYFEWRDGLCGNTVGTFYVTYENKGTPNGTAYNLNTLLYELLSWSSDREFKPANVNIIDSNGNKIPLPLTGPNSSVYSIDYSNAAALQVTALAGKNIGLTDEDGDGYADDMKVGAKIKICFDWVKNQGIKCLQKGKGAEAFSIQPQTQFQYDDVCKGTRITSAAQNVRDNTFRRSFDNVSDGSKIPVQLVQNVPVEGYFYAAINFSDSSIRERVKGSSMTVNEHRFRYHVQLPPGVALKNVKYHKTRTYGTEISNTPLSNVPAGGVLDYTTNSRDRGYISYEMVLENCHGTGGNITYSLYYLDRIGTTNNFCEIPVVCETKNIPTVCPSPCSANGPVMNRTYVERADNSYGWTDHNMTARVARAAVSAIDRQRALYLDDIEVFAEGTQANIASDNLYYYAAVTSETVLEPKFIKVTIGGATTVLSANDSGVLTRANDASGNYFRWNLTSALPGGNLAANQNFSVVATYQVKSGNVSNEDGTTRQAGDESFFYTLANKNDTAINAAKALHTNARACGTKLVPTFYVADTRTILATNNYDISGCEETELGYNLIYASRRFNTDGTYFTNEFRPGRLIKKITIKMPLAYSITQPVVYEYLIKAQSSSVVKNTINIPLADFQVTEEGNFRVYTYVNKPEGQAGHLPPGMIAVKNEYSEWIRPKIQASCKARERRTFNNNDQAAAAAGERIDSHIEFEDFYYHYRGTTEKQEVTDYLYNRPIRYTNKPTIAIQSGAYSVKAIQREQQLEFQLKSGLIPAPNAWVSVPDATGISIVKLEELSGAGGSVVNTYTPEASLANEKMFFLNQTINNTGKYFRLTYDVTNCSFNKLPFELHAGWNCSGNPTKGYREACSDDKKNFEVIVAKTYKQITPASTNPGQGGHSNTIPMCTATPYSYVINSADEGNIYDVKLVVTQGAGITFSDVQIEYPLNSGTIYTVGTGANKIIYSQNGNKHIYDLSAVLPNGALKGTLSAANGNERQLKLTFKVTPDCDFSAGSSFNIEVDGNNLCGKPALGDRSSAIIAGINNVNINDYKIALTPFQKISGNGSACSAGVTYRTRLTINAITNPSSFETGANGRLRFRIPQGYELLWLNITQRSAQYNPPAVVWANPNRQTAEERMVGNEYEVVVNIPQKMKNADWFDYDIRIRQKADALLGCDDPKELKAFATGSISGVMCGATACPSFVVSTSPERTITVDNERPSLSFTDVKVTSKALSGKEELSIKYKITNAATASATLSNKPVVVNLYYDVNNNGLVDAADTLVATHTTATLNLTAGATSAEQSFTHLTDASQVCRLLLVIKNENNVCLCDDVNSTFLAPTPIEGLTQSFTTCETSSLTLAYPAAAATYTGYNWTAVSPADATNYLSAANVATPTFLYNGAKLTTTLTVTYAFKVRRNYGCEATQTVTVVVTPQTMNFTPPTPLVVSCNNTAGINTWLNSATATDSCGNVMSITNDYNAVKPADPCNAPNGGVVTVTFVAKDPNGNTLTKTTTITLVNIKAENDTFTVTHGAVATTTTGTVLDNDKVGTQTATVGTVSLSVTIPASGVAGSATPTLNSNGTVTVPAGTASGTYQIGYKICKTVAAVTVCDTATATVVVGAVPITTVGEEYTVTGTITTPTTVGNILTNDGIGGQTPTVASVTIHTATPTSATTPRIDPSTGNVIIPTGTSSGTYTMTYYLCERANSSNCSTPTTVTVTVVGVST</sequence>
<comment type="caution">
    <text evidence="2">The sequence shown here is derived from an EMBL/GenBank/DDBJ whole genome shotgun (WGS) entry which is preliminary data.</text>
</comment>
<accession>A0A2T5XSG2</accession>
<dbReference type="GeneID" id="84581414"/>